<feature type="transmembrane region" description="Helical" evidence="1">
    <location>
        <begin position="12"/>
        <end position="32"/>
    </location>
</feature>
<gene>
    <name evidence="2" type="ORF">FFLO_05261</name>
</gene>
<keyword evidence="3" id="KW-1185">Reference proteome</keyword>
<reference evidence="2" key="1">
    <citation type="submission" date="2020-04" db="EMBL/GenBank/DDBJ databases">
        <title>Analysis of mating type loci in Filobasidium floriforme.</title>
        <authorList>
            <person name="Nowrousian M."/>
        </authorList>
    </citation>
    <scope>NUCLEOTIDE SEQUENCE</scope>
    <source>
        <strain evidence="2">CBS 6242</strain>
    </source>
</reference>
<dbReference type="AlphaFoldDB" id="A0A8K0NP46"/>
<name>A0A8K0NP46_9TREE</name>
<dbReference type="EMBL" id="JABELV010000128">
    <property type="protein sequence ID" value="KAG7530102.1"/>
    <property type="molecule type" value="Genomic_DNA"/>
</dbReference>
<feature type="transmembrane region" description="Helical" evidence="1">
    <location>
        <begin position="266"/>
        <end position="286"/>
    </location>
</feature>
<sequence>MSRSFAFSSKGVTLFVTYACFGFLCISIYNIIYAITGRLIDHGPGWSGYRSSAMIRFEDRWHALATKEEQDTLDPFEVGGRTALGPRSKMFRLSRWLRDSAVWRDEENAHVKGVNKTLIRGNPVNFRQNRSASIYRTIDLRRWCSQVAGLSMILLHVSLFLKDVQWKQRMAYIAQYAGIKETWDGLDTFGRGMPTGCAYYDQSNVPIRMYLDASDRSSATTNSALFGLNQAFLIMFSLSVTLVSITNQKEYGNIGWGISLIGPRMSSVSIGWMLLHLCFATFSQALFPDTLWLYYVCKGIIYFTGIIGCTHLILAEDLTEENHKRHEFGARRPFYGGFFNFRDFERSDIPVTTIEVVPEDEKDFR</sequence>
<accession>A0A8K0NP46</accession>
<evidence type="ECO:0000313" key="3">
    <source>
        <dbReference type="Proteomes" id="UP000812966"/>
    </source>
</evidence>
<dbReference type="Proteomes" id="UP000812966">
    <property type="component" value="Unassembled WGS sequence"/>
</dbReference>
<organism evidence="2 3">
    <name type="scientific">Filobasidium floriforme</name>
    <dbReference type="NCBI Taxonomy" id="5210"/>
    <lineage>
        <taxon>Eukaryota</taxon>
        <taxon>Fungi</taxon>
        <taxon>Dikarya</taxon>
        <taxon>Basidiomycota</taxon>
        <taxon>Agaricomycotina</taxon>
        <taxon>Tremellomycetes</taxon>
        <taxon>Filobasidiales</taxon>
        <taxon>Filobasidiaceae</taxon>
        <taxon>Filobasidium</taxon>
    </lineage>
</organism>
<keyword evidence="1" id="KW-1133">Transmembrane helix</keyword>
<feature type="transmembrane region" description="Helical" evidence="1">
    <location>
        <begin position="292"/>
        <end position="315"/>
    </location>
</feature>
<feature type="transmembrane region" description="Helical" evidence="1">
    <location>
        <begin position="143"/>
        <end position="161"/>
    </location>
</feature>
<keyword evidence="1" id="KW-0472">Membrane</keyword>
<proteinExistence type="predicted"/>
<feature type="transmembrane region" description="Helical" evidence="1">
    <location>
        <begin position="224"/>
        <end position="245"/>
    </location>
</feature>
<keyword evidence="1" id="KW-0812">Transmembrane</keyword>
<evidence type="ECO:0000256" key="1">
    <source>
        <dbReference type="SAM" id="Phobius"/>
    </source>
</evidence>
<protein>
    <submittedName>
        <fullName evidence="2">Uncharacterized protein</fullName>
    </submittedName>
</protein>
<comment type="caution">
    <text evidence="2">The sequence shown here is derived from an EMBL/GenBank/DDBJ whole genome shotgun (WGS) entry which is preliminary data.</text>
</comment>
<evidence type="ECO:0000313" key="2">
    <source>
        <dbReference type="EMBL" id="KAG7530102.1"/>
    </source>
</evidence>